<feature type="transmembrane region" description="Helical" evidence="7">
    <location>
        <begin position="93"/>
        <end position="113"/>
    </location>
</feature>
<dbReference type="Gene3D" id="1.20.1540.10">
    <property type="entry name" value="Rhomboid-like"/>
    <property type="match status" value="1"/>
</dbReference>
<keyword evidence="3" id="KW-0997">Cell inner membrane</keyword>
<dbReference type="AlphaFoldDB" id="A0A934IPF4"/>
<comment type="subcellular location">
    <subcellularLocation>
        <location evidence="1">Membrane</location>
        <topology evidence="1">Multi-pass membrane protein</topology>
    </subcellularLocation>
</comment>
<dbReference type="SUPFAM" id="SSF144091">
    <property type="entry name" value="Rhomboid-like"/>
    <property type="match status" value="1"/>
</dbReference>
<evidence type="ECO:0000256" key="5">
    <source>
        <dbReference type="ARBA" id="ARBA00022989"/>
    </source>
</evidence>
<feature type="domain" description="Peptidase S54 rhomboid" evidence="8">
    <location>
        <begin position="55"/>
        <end position="214"/>
    </location>
</feature>
<sequence length="226" mass="24004">MPGSVTAMLGLLVVIHIVRGTLSIPFDNWVLMEFAFIPARYVEGRAGLPGGTAADIWTFFTYALLHGSWIHLVTNAVWLVAFGSAVARRFGPLRFWIFSAMAAASGAALHLALHFGEPIPVVGASAAIAGQMAAAARFVFDVGGPAGMRRSAGDAAYRRPARSLLAIFANRSAVIFVAIWFGVNLMVGIGGFMSGGVAVAWEAHIGGFLFGLLAFRLFDPVPTLRR</sequence>
<dbReference type="Pfam" id="PF01694">
    <property type="entry name" value="Rhomboid"/>
    <property type="match status" value="1"/>
</dbReference>
<keyword evidence="10" id="KW-1185">Reference proteome</keyword>
<dbReference type="GO" id="GO:0016020">
    <property type="term" value="C:membrane"/>
    <property type="evidence" value="ECO:0007669"/>
    <property type="project" value="UniProtKB-SubCell"/>
</dbReference>
<evidence type="ECO:0000256" key="1">
    <source>
        <dbReference type="ARBA" id="ARBA00004141"/>
    </source>
</evidence>
<accession>A0A934IPF4</accession>
<keyword evidence="9" id="KW-0378">Hydrolase</keyword>
<reference evidence="9" key="1">
    <citation type="submission" date="2020-12" db="EMBL/GenBank/DDBJ databases">
        <title>Bacterial taxonomy.</title>
        <authorList>
            <person name="Pan X."/>
        </authorList>
    </citation>
    <scope>NUCLEOTIDE SEQUENCE</scope>
    <source>
        <strain evidence="9">B2012</strain>
    </source>
</reference>
<evidence type="ECO:0000256" key="6">
    <source>
        <dbReference type="ARBA" id="ARBA00023136"/>
    </source>
</evidence>
<evidence type="ECO:0000313" key="9">
    <source>
        <dbReference type="EMBL" id="MBJ3776315.1"/>
    </source>
</evidence>
<evidence type="ECO:0000256" key="3">
    <source>
        <dbReference type="ARBA" id="ARBA00022519"/>
    </source>
</evidence>
<evidence type="ECO:0000256" key="7">
    <source>
        <dbReference type="SAM" id="Phobius"/>
    </source>
</evidence>
<protein>
    <submittedName>
        <fullName evidence="9">Rhomboid family intramembrane serine protease</fullName>
    </submittedName>
</protein>
<evidence type="ECO:0000313" key="10">
    <source>
        <dbReference type="Proteomes" id="UP000609531"/>
    </source>
</evidence>
<keyword evidence="5 7" id="KW-1133">Transmembrane helix</keyword>
<feature type="transmembrane region" description="Helical" evidence="7">
    <location>
        <begin position="168"/>
        <end position="192"/>
    </location>
</feature>
<feature type="transmembrane region" description="Helical" evidence="7">
    <location>
        <begin position="119"/>
        <end position="140"/>
    </location>
</feature>
<evidence type="ECO:0000259" key="8">
    <source>
        <dbReference type="Pfam" id="PF01694"/>
    </source>
</evidence>
<organism evidence="9 10">
    <name type="scientific">Acuticoccus mangrovi</name>
    <dbReference type="NCBI Taxonomy" id="2796142"/>
    <lineage>
        <taxon>Bacteria</taxon>
        <taxon>Pseudomonadati</taxon>
        <taxon>Pseudomonadota</taxon>
        <taxon>Alphaproteobacteria</taxon>
        <taxon>Hyphomicrobiales</taxon>
        <taxon>Amorphaceae</taxon>
        <taxon>Acuticoccus</taxon>
    </lineage>
</organism>
<comment type="caution">
    <text evidence="9">The sequence shown here is derived from an EMBL/GenBank/DDBJ whole genome shotgun (WGS) entry which is preliminary data.</text>
</comment>
<gene>
    <name evidence="9" type="ORF">JCR33_11480</name>
</gene>
<proteinExistence type="predicted"/>
<dbReference type="InterPro" id="IPR035952">
    <property type="entry name" value="Rhomboid-like_sf"/>
</dbReference>
<dbReference type="PANTHER" id="PTHR43066">
    <property type="entry name" value="RHOMBOID-RELATED PROTEIN"/>
    <property type="match status" value="1"/>
</dbReference>
<evidence type="ECO:0000256" key="4">
    <source>
        <dbReference type="ARBA" id="ARBA00022692"/>
    </source>
</evidence>
<dbReference type="PANTHER" id="PTHR43066:SF26">
    <property type="entry name" value="RHOMBOID PROTEASE GLPG"/>
    <property type="match status" value="1"/>
</dbReference>
<feature type="transmembrane region" description="Helical" evidence="7">
    <location>
        <begin position="59"/>
        <end position="81"/>
    </location>
</feature>
<keyword evidence="4 7" id="KW-0812">Transmembrane</keyword>
<dbReference type="EMBL" id="JAEKJA010000007">
    <property type="protein sequence ID" value="MBJ3776315.1"/>
    <property type="molecule type" value="Genomic_DNA"/>
</dbReference>
<feature type="transmembrane region" description="Helical" evidence="7">
    <location>
        <begin position="198"/>
        <end position="218"/>
    </location>
</feature>
<dbReference type="GO" id="GO:0004252">
    <property type="term" value="F:serine-type endopeptidase activity"/>
    <property type="evidence" value="ECO:0007669"/>
    <property type="project" value="InterPro"/>
</dbReference>
<keyword evidence="2" id="KW-1003">Cell membrane</keyword>
<keyword evidence="6 7" id="KW-0472">Membrane</keyword>
<keyword evidence="9" id="KW-0645">Protease</keyword>
<dbReference type="GO" id="GO:0006508">
    <property type="term" value="P:proteolysis"/>
    <property type="evidence" value="ECO:0007669"/>
    <property type="project" value="UniProtKB-KW"/>
</dbReference>
<dbReference type="Proteomes" id="UP000609531">
    <property type="component" value="Unassembled WGS sequence"/>
</dbReference>
<evidence type="ECO:0000256" key="2">
    <source>
        <dbReference type="ARBA" id="ARBA00022475"/>
    </source>
</evidence>
<name>A0A934IPF4_9HYPH</name>
<dbReference type="InterPro" id="IPR022764">
    <property type="entry name" value="Peptidase_S54_rhomboid_dom"/>
</dbReference>